<proteinExistence type="predicted"/>
<evidence type="ECO:0000313" key="1">
    <source>
        <dbReference type="EMBL" id="KTF06527.1"/>
    </source>
</evidence>
<reference evidence="1" key="1">
    <citation type="submission" date="2013-11" db="EMBL/GenBank/DDBJ databases">
        <title>Microbial diversity, functional groups and degradation webs in Northern and Southern Mediterranean and Red Sea marine crude oil polluted sites.</title>
        <authorList>
            <person name="Daffonchio D."/>
            <person name="Mapelli F."/>
            <person name="Ferrer M."/>
            <person name="Richter M."/>
            <person name="Cherif A."/>
            <person name="Malkawi H.I."/>
            <person name="Yakimov M.M."/>
            <person name="Abdel-Fattah Y.R."/>
            <person name="Blaghen M."/>
            <person name="Golyshin P.N."/>
            <person name="Kalogerakis N."/>
            <person name="Boon N."/>
            <person name="Magagnini M."/>
            <person name="Fava F."/>
        </authorList>
    </citation>
    <scope>NUCLEOTIDE SEQUENCE</scope>
</reference>
<protein>
    <submittedName>
        <fullName evidence="1">Cation efflux system protein</fullName>
    </submittedName>
</protein>
<accession>A0A1B6NUW5</accession>
<gene>
    <name evidence="1" type="ORF">MGSAQ_001983</name>
</gene>
<dbReference type="AlphaFoldDB" id="A0A1B6NUW5"/>
<dbReference type="InterPro" id="IPR054660">
    <property type="entry name" value="CzcI-like"/>
</dbReference>
<sequence length="152" mass="17402">MALSLILGTNFSVVMMMRSTTWITVLVGLFMFQSFWNVAAAFCVHEQQPQSQQSYHFGHHQNTLCASDSRQHDHNGQSENIKTFSSDLEIGEDHQDHLPSMMHLIVQNEKVDVFHPSSEVKVNPQFHWKNSYQAPDLFQQSLPPEFSPLMVG</sequence>
<dbReference type="NCBIfam" id="NF045615">
    <property type="entry name" value="efflu_CzcI_Acin"/>
    <property type="match status" value="1"/>
</dbReference>
<dbReference type="EMBL" id="AYSL01001096">
    <property type="protein sequence ID" value="KTF06527.1"/>
    <property type="molecule type" value="Genomic_DNA"/>
</dbReference>
<organism evidence="1">
    <name type="scientific">marine sediment metagenome</name>
    <dbReference type="NCBI Taxonomy" id="412755"/>
    <lineage>
        <taxon>unclassified sequences</taxon>
        <taxon>metagenomes</taxon>
        <taxon>ecological metagenomes</taxon>
    </lineage>
</organism>
<comment type="caution">
    <text evidence="1">The sequence shown here is derived from an EMBL/GenBank/DDBJ whole genome shotgun (WGS) entry which is preliminary data.</text>
</comment>
<name>A0A1B6NUW5_9ZZZZ</name>